<evidence type="ECO:0000313" key="12">
    <source>
        <dbReference type="EMBL" id="GEM07968.1"/>
    </source>
</evidence>
<keyword evidence="7" id="KW-0647">Proteasome</keyword>
<keyword evidence="4" id="KW-0963">Cytoplasm</keyword>
<feature type="domain" description="AAA+ ATPase" evidence="11">
    <location>
        <begin position="164"/>
        <end position="304"/>
    </location>
</feature>
<dbReference type="GO" id="GO:0005634">
    <property type="term" value="C:nucleus"/>
    <property type="evidence" value="ECO:0007669"/>
    <property type="project" value="UniProtKB-SubCell"/>
</dbReference>
<dbReference type="Gene3D" id="2.40.50.140">
    <property type="entry name" value="Nucleic acid-binding proteins"/>
    <property type="match status" value="1"/>
</dbReference>
<evidence type="ECO:0000256" key="5">
    <source>
        <dbReference type="ARBA" id="ARBA00022741"/>
    </source>
</evidence>
<dbReference type="InterPro" id="IPR012340">
    <property type="entry name" value="NA-bd_OB-fold"/>
</dbReference>
<keyword evidence="10" id="KW-0175">Coiled coil</keyword>
<evidence type="ECO:0000256" key="2">
    <source>
        <dbReference type="ARBA" id="ARBA00004496"/>
    </source>
</evidence>
<dbReference type="AlphaFoldDB" id="A0A511KC58"/>
<dbReference type="GO" id="GO:0016887">
    <property type="term" value="F:ATP hydrolysis activity"/>
    <property type="evidence" value="ECO:0007669"/>
    <property type="project" value="InterPro"/>
</dbReference>
<evidence type="ECO:0000259" key="11">
    <source>
        <dbReference type="SMART" id="SM00382"/>
    </source>
</evidence>
<keyword evidence="5 9" id="KW-0547">Nucleotide-binding</keyword>
<sequence length="389" mass="42797">MPSLPSAIPHATAANGKAAGLTSYFLSKIEAAEQLIHTKSQDLRRLEAQRNALNARVRLLREELQLLQEPGSYVGEVIKVMGKKKVLVKLTPNLRVALRSDSYQLHSILPTKQDPLVALMMVEKVPDSTYEMVGGLDQQIKEIKEVIELPVKHPELFDALGIAQPKGVLLYGPPGTGKTLLARAVAHHTDCRFIRVSGSELVQKYIGEGSRMVRELFVMAREHAPSIIFMDEIDSIGSSRGGSGGGGGDSEVQRTMLELLNQLDGFEATKNIKVIMATNRIDILDPALLRPGRIDRKIEFPPPGPEARVSILRIHSRKMSLQRGINLRALAEKMGNCSGAEVRGICTEAGMYALRERRQHVTQEDFELAVAKVLRKAGEGSMSSTKLFN</sequence>
<evidence type="ECO:0000256" key="10">
    <source>
        <dbReference type="SAM" id="Coils"/>
    </source>
</evidence>
<dbReference type="Gene3D" id="1.10.8.60">
    <property type="match status" value="1"/>
</dbReference>
<dbReference type="SMART" id="SM00382">
    <property type="entry name" value="AAA"/>
    <property type="match status" value="1"/>
</dbReference>
<dbReference type="CDD" id="cd19502">
    <property type="entry name" value="RecA-like_PAN_like"/>
    <property type="match status" value="1"/>
</dbReference>
<accession>A0A511KC58</accession>
<evidence type="ECO:0000256" key="1">
    <source>
        <dbReference type="ARBA" id="ARBA00004123"/>
    </source>
</evidence>
<dbReference type="InterPro" id="IPR050221">
    <property type="entry name" value="26S_Proteasome_ATPase"/>
</dbReference>
<evidence type="ECO:0000256" key="9">
    <source>
        <dbReference type="RuleBase" id="RU003651"/>
    </source>
</evidence>
<reference evidence="12 13" key="1">
    <citation type="submission" date="2019-07" db="EMBL/GenBank/DDBJ databases">
        <title>Rhodotorula toruloides NBRC10032 genome sequencing.</title>
        <authorList>
            <person name="Shida Y."/>
            <person name="Takaku H."/>
            <person name="Ogasawara W."/>
            <person name="Mori K."/>
        </authorList>
    </citation>
    <scope>NUCLEOTIDE SEQUENCE [LARGE SCALE GENOMIC DNA]</scope>
    <source>
        <strain evidence="12 13">NBRC10032</strain>
    </source>
</reference>
<dbReference type="Gene3D" id="3.40.50.300">
    <property type="entry name" value="P-loop containing nucleotide triphosphate hydrolases"/>
    <property type="match status" value="1"/>
</dbReference>
<feature type="coiled-coil region" evidence="10">
    <location>
        <begin position="29"/>
        <end position="63"/>
    </location>
</feature>
<dbReference type="Proteomes" id="UP000321518">
    <property type="component" value="Unassembled WGS sequence"/>
</dbReference>
<comment type="caution">
    <text evidence="12">The sequence shown here is derived from an EMBL/GenBank/DDBJ whole genome shotgun (WGS) entry which is preliminary data.</text>
</comment>
<keyword evidence="6 9" id="KW-0067">ATP-binding</keyword>
<evidence type="ECO:0000256" key="6">
    <source>
        <dbReference type="ARBA" id="ARBA00022840"/>
    </source>
</evidence>
<dbReference type="Pfam" id="PF17862">
    <property type="entry name" value="AAA_lid_3"/>
    <property type="match status" value="1"/>
</dbReference>
<dbReference type="SUPFAM" id="SSF52540">
    <property type="entry name" value="P-loop containing nucleoside triphosphate hydrolases"/>
    <property type="match status" value="1"/>
</dbReference>
<comment type="subcellular location">
    <subcellularLocation>
        <location evidence="2">Cytoplasm</location>
    </subcellularLocation>
    <subcellularLocation>
        <location evidence="1">Nucleus</location>
    </subcellularLocation>
</comment>
<dbReference type="GO" id="GO:0005524">
    <property type="term" value="F:ATP binding"/>
    <property type="evidence" value="ECO:0007669"/>
    <property type="project" value="UniProtKB-KW"/>
</dbReference>
<evidence type="ECO:0000256" key="4">
    <source>
        <dbReference type="ARBA" id="ARBA00022490"/>
    </source>
</evidence>
<dbReference type="InterPro" id="IPR003959">
    <property type="entry name" value="ATPase_AAA_core"/>
</dbReference>
<dbReference type="InterPro" id="IPR027417">
    <property type="entry name" value="P-loop_NTPase"/>
</dbReference>
<dbReference type="FunFam" id="3.40.50.300:FF:000030">
    <property type="entry name" value="26S protease regulatory subunit 8"/>
    <property type="match status" value="1"/>
</dbReference>
<dbReference type="PANTHER" id="PTHR23073">
    <property type="entry name" value="26S PROTEASOME REGULATORY SUBUNIT"/>
    <property type="match status" value="1"/>
</dbReference>
<dbReference type="GO" id="GO:0005737">
    <property type="term" value="C:cytoplasm"/>
    <property type="evidence" value="ECO:0007669"/>
    <property type="project" value="UniProtKB-SubCell"/>
</dbReference>
<dbReference type="InterPro" id="IPR003593">
    <property type="entry name" value="AAA+_ATPase"/>
</dbReference>
<dbReference type="GO" id="GO:0008540">
    <property type="term" value="C:proteasome regulatory particle, base subcomplex"/>
    <property type="evidence" value="ECO:0007669"/>
    <property type="project" value="UniProtKB-ARBA"/>
</dbReference>
<proteinExistence type="inferred from homology"/>
<dbReference type="InterPro" id="IPR003960">
    <property type="entry name" value="ATPase_AAA_CS"/>
</dbReference>
<dbReference type="PROSITE" id="PS00674">
    <property type="entry name" value="AAA"/>
    <property type="match status" value="1"/>
</dbReference>
<dbReference type="EMBL" id="BJWK01000004">
    <property type="protein sequence ID" value="GEM07968.1"/>
    <property type="molecule type" value="Genomic_DNA"/>
</dbReference>
<organism evidence="12 13">
    <name type="scientific">Rhodotorula toruloides</name>
    <name type="common">Yeast</name>
    <name type="synonym">Rhodosporidium toruloides</name>
    <dbReference type="NCBI Taxonomy" id="5286"/>
    <lineage>
        <taxon>Eukaryota</taxon>
        <taxon>Fungi</taxon>
        <taxon>Dikarya</taxon>
        <taxon>Basidiomycota</taxon>
        <taxon>Pucciniomycotina</taxon>
        <taxon>Microbotryomycetes</taxon>
        <taxon>Sporidiobolales</taxon>
        <taxon>Sporidiobolaceae</taxon>
        <taxon>Rhodotorula</taxon>
    </lineage>
</organism>
<dbReference type="InterPro" id="IPR041569">
    <property type="entry name" value="AAA_lid_3"/>
</dbReference>
<name>A0A511KC58_RHOTO</name>
<evidence type="ECO:0000256" key="7">
    <source>
        <dbReference type="ARBA" id="ARBA00022942"/>
    </source>
</evidence>
<dbReference type="OrthoDB" id="10255768at2759"/>
<evidence type="ECO:0000256" key="3">
    <source>
        <dbReference type="ARBA" id="ARBA00006914"/>
    </source>
</evidence>
<evidence type="ECO:0000256" key="8">
    <source>
        <dbReference type="ARBA" id="ARBA00069286"/>
    </source>
</evidence>
<protein>
    <recommendedName>
        <fullName evidence="8">26S proteasome regulatory subunit 8 homolog</fullName>
    </recommendedName>
</protein>
<evidence type="ECO:0000313" key="13">
    <source>
        <dbReference type="Proteomes" id="UP000321518"/>
    </source>
</evidence>
<dbReference type="FunFam" id="1.10.8.60:FF:000006">
    <property type="entry name" value="26S protease regulatory subunit 8"/>
    <property type="match status" value="1"/>
</dbReference>
<comment type="similarity">
    <text evidence="3 9">Belongs to the AAA ATPase family.</text>
</comment>
<dbReference type="Pfam" id="PF00004">
    <property type="entry name" value="AAA"/>
    <property type="match status" value="1"/>
</dbReference>
<gene>
    <name evidence="12" type="ORF">Rt10032_c04g1985</name>
</gene>